<organism evidence="2 3">
    <name type="scientific">Geothermobacter hydrogeniphilus</name>
    <dbReference type="NCBI Taxonomy" id="1969733"/>
    <lineage>
        <taxon>Bacteria</taxon>
        <taxon>Pseudomonadati</taxon>
        <taxon>Thermodesulfobacteriota</taxon>
        <taxon>Desulfuromonadia</taxon>
        <taxon>Desulfuromonadales</taxon>
        <taxon>Geothermobacteraceae</taxon>
        <taxon>Geothermobacter</taxon>
    </lineage>
</organism>
<dbReference type="AlphaFoldDB" id="A0A1X0Y885"/>
<dbReference type="Pfam" id="PF20482">
    <property type="entry name" value="DUF6722"/>
    <property type="match status" value="1"/>
</dbReference>
<dbReference type="STRING" id="1969733.B5V00_06755"/>
<dbReference type="EMBL" id="NAAD01000006">
    <property type="protein sequence ID" value="ORJ61326.1"/>
    <property type="molecule type" value="Genomic_DNA"/>
</dbReference>
<keyword evidence="1" id="KW-1133">Transmembrane helix</keyword>
<sequence length="65" mass="7204">MKILNERRKTSLIAYLYELSKLTVAGIVLAGILRDSRDWLLIGVGITVAFLFFLAAFYLEGGKGP</sequence>
<dbReference type="InterPro" id="IPR046568">
    <property type="entry name" value="DUF6722"/>
</dbReference>
<keyword evidence="3" id="KW-1185">Reference proteome</keyword>
<reference evidence="2 3" key="1">
    <citation type="submission" date="2017-03" db="EMBL/GenBank/DDBJ databases">
        <title>Genome sequence of Geothermobacter sp. EPR-M, Deep-Sea Iron Reducer.</title>
        <authorList>
            <person name="Tully B."/>
            <person name="Savalia P."/>
            <person name="Abuyen K."/>
            <person name="Baughan C."/>
            <person name="Romero E."/>
            <person name="Ronkowski C."/>
            <person name="Torres B."/>
            <person name="Tremblay J."/>
            <person name="Trujillo A."/>
            <person name="Tyler M."/>
            <person name="Perez-Rodriguez I."/>
            <person name="Amend J."/>
        </authorList>
    </citation>
    <scope>NUCLEOTIDE SEQUENCE [LARGE SCALE GENOMIC DNA]</scope>
    <source>
        <strain evidence="2 3">EPR-M</strain>
    </source>
</reference>
<evidence type="ECO:0000313" key="3">
    <source>
        <dbReference type="Proteomes" id="UP000193136"/>
    </source>
</evidence>
<gene>
    <name evidence="2" type="ORF">B5V00_06755</name>
</gene>
<feature type="transmembrane region" description="Helical" evidence="1">
    <location>
        <begin position="12"/>
        <end position="33"/>
    </location>
</feature>
<proteinExistence type="predicted"/>
<comment type="caution">
    <text evidence="2">The sequence shown here is derived from an EMBL/GenBank/DDBJ whole genome shotgun (WGS) entry which is preliminary data.</text>
</comment>
<feature type="transmembrane region" description="Helical" evidence="1">
    <location>
        <begin position="39"/>
        <end position="59"/>
    </location>
</feature>
<evidence type="ECO:0000256" key="1">
    <source>
        <dbReference type="SAM" id="Phobius"/>
    </source>
</evidence>
<evidence type="ECO:0000313" key="2">
    <source>
        <dbReference type="EMBL" id="ORJ61326.1"/>
    </source>
</evidence>
<keyword evidence="1" id="KW-0812">Transmembrane</keyword>
<dbReference type="RefSeq" id="WP_085010005.1">
    <property type="nucleotide sequence ID" value="NZ_NAAD01000006.1"/>
</dbReference>
<keyword evidence="1" id="KW-0472">Membrane</keyword>
<dbReference type="Proteomes" id="UP000193136">
    <property type="component" value="Unassembled WGS sequence"/>
</dbReference>
<name>A0A1X0Y885_9BACT</name>
<protein>
    <submittedName>
        <fullName evidence="2">Uncharacterized protein</fullName>
    </submittedName>
</protein>
<accession>A0A1X0Y885</accession>